<dbReference type="InterPro" id="IPR007260">
    <property type="entry name" value="NanE"/>
</dbReference>
<dbReference type="GO" id="GO:0047465">
    <property type="term" value="F:N-acylglucosamine-6-phosphate 2-epimerase activity"/>
    <property type="evidence" value="ECO:0007669"/>
    <property type="project" value="UniProtKB-EC"/>
</dbReference>
<organism evidence="7">
    <name type="scientific">marine sediment metagenome</name>
    <dbReference type="NCBI Taxonomy" id="412755"/>
    <lineage>
        <taxon>unclassified sequences</taxon>
        <taxon>metagenomes</taxon>
        <taxon>ecological metagenomes</taxon>
    </lineage>
</organism>
<dbReference type="EMBL" id="LAZR01000740">
    <property type="protein sequence ID" value="KKN59076.1"/>
    <property type="molecule type" value="Genomic_DNA"/>
</dbReference>
<keyword evidence="6" id="KW-0119">Carbohydrate metabolism</keyword>
<name>A0A0F9UCV4_9ZZZZ</name>
<dbReference type="Gene3D" id="3.20.20.70">
    <property type="entry name" value="Aldolase class I"/>
    <property type="match status" value="1"/>
</dbReference>
<keyword evidence="5" id="KW-0413">Isomerase</keyword>
<dbReference type="InterPro" id="IPR013785">
    <property type="entry name" value="Aldolase_TIM"/>
</dbReference>
<reference evidence="7" key="1">
    <citation type="journal article" date="2015" name="Nature">
        <title>Complex archaea that bridge the gap between prokaryotes and eukaryotes.</title>
        <authorList>
            <person name="Spang A."/>
            <person name="Saw J.H."/>
            <person name="Jorgensen S.L."/>
            <person name="Zaremba-Niedzwiedzka K."/>
            <person name="Martijn J."/>
            <person name="Lind A.E."/>
            <person name="van Eijk R."/>
            <person name="Schleper C."/>
            <person name="Guy L."/>
            <person name="Ettema T.J."/>
        </authorList>
    </citation>
    <scope>NUCLEOTIDE SEQUENCE</scope>
</reference>
<dbReference type="GO" id="GO:0005829">
    <property type="term" value="C:cytosol"/>
    <property type="evidence" value="ECO:0007669"/>
    <property type="project" value="TreeGrafter"/>
</dbReference>
<dbReference type="InterPro" id="IPR011060">
    <property type="entry name" value="RibuloseP-bd_barrel"/>
</dbReference>
<gene>
    <name evidence="7" type="ORF">LCGC14_0545560</name>
</gene>
<evidence type="ECO:0000256" key="5">
    <source>
        <dbReference type="ARBA" id="ARBA00023235"/>
    </source>
</evidence>
<dbReference type="SUPFAM" id="SSF51366">
    <property type="entry name" value="Ribulose-phoshate binding barrel"/>
    <property type="match status" value="1"/>
</dbReference>
<dbReference type="AlphaFoldDB" id="A0A0F9UCV4"/>
<dbReference type="PANTHER" id="PTHR36204:SF1">
    <property type="entry name" value="N-ACETYLMANNOSAMINE-6-PHOSPHATE 2-EPIMERASE-RELATED"/>
    <property type="match status" value="1"/>
</dbReference>
<comment type="pathway">
    <text evidence="3">Amino-sugar metabolism; N-acetylneuraminate degradation; D-fructose 6-phosphate from N-acetylneuraminate: step 3/5.</text>
</comment>
<dbReference type="PANTHER" id="PTHR36204">
    <property type="entry name" value="N-ACETYLMANNOSAMINE-6-PHOSPHATE 2-EPIMERASE-RELATED"/>
    <property type="match status" value="1"/>
</dbReference>
<evidence type="ECO:0000313" key="7">
    <source>
        <dbReference type="EMBL" id="KKN59076.1"/>
    </source>
</evidence>
<dbReference type="UniPathway" id="UPA00629">
    <property type="reaction ID" value="UER00682"/>
</dbReference>
<evidence type="ECO:0000256" key="4">
    <source>
        <dbReference type="ARBA" id="ARBA00013180"/>
    </source>
</evidence>
<proteinExistence type="predicted"/>
<comment type="caution">
    <text evidence="7">The sequence shown here is derived from an EMBL/GenBank/DDBJ whole genome shotgun (WGS) entry which is preliminary data.</text>
</comment>
<comment type="catalytic activity">
    <reaction evidence="1">
        <text>an N-acyl-D-glucosamine 6-phosphate = an N-acyl-D-mannosamine 6-phosphate</text>
        <dbReference type="Rhea" id="RHEA:23932"/>
        <dbReference type="ChEBI" id="CHEBI:57599"/>
        <dbReference type="ChEBI" id="CHEBI:57666"/>
        <dbReference type="EC" id="5.1.3.9"/>
    </reaction>
</comment>
<dbReference type="Pfam" id="PF04131">
    <property type="entry name" value="NanE"/>
    <property type="match status" value="1"/>
</dbReference>
<evidence type="ECO:0000256" key="1">
    <source>
        <dbReference type="ARBA" id="ARBA00000056"/>
    </source>
</evidence>
<dbReference type="EC" id="5.1.3.9" evidence="4"/>
<dbReference type="GO" id="GO:0006053">
    <property type="term" value="P:N-acetylmannosamine catabolic process"/>
    <property type="evidence" value="ECO:0007669"/>
    <property type="project" value="TreeGrafter"/>
</dbReference>
<accession>A0A0F9UCV4</accession>
<protein>
    <recommendedName>
        <fullName evidence="4">N-acylglucosamine-6-phosphate 2-epimerase</fullName>
        <ecNumber evidence="4">5.1.3.9</ecNumber>
    </recommendedName>
</protein>
<evidence type="ECO:0000256" key="6">
    <source>
        <dbReference type="ARBA" id="ARBA00023277"/>
    </source>
</evidence>
<comment type="function">
    <text evidence="2">Converts N-acetylmannosamine-6-phosphate (ManNAc-6-P) to N-acetylglucosamine-6-phosphate (GlcNAc-6-P).</text>
</comment>
<evidence type="ECO:0000256" key="3">
    <source>
        <dbReference type="ARBA" id="ARBA00005081"/>
    </source>
</evidence>
<dbReference type="GO" id="GO:0019262">
    <property type="term" value="P:N-acetylneuraminate catabolic process"/>
    <property type="evidence" value="ECO:0007669"/>
    <property type="project" value="UniProtKB-UniPathway"/>
</dbReference>
<evidence type="ECO:0000256" key="2">
    <source>
        <dbReference type="ARBA" id="ARBA00002147"/>
    </source>
</evidence>
<sequence length="203" mass="22938">MLPEKGLIVSCYMHSMTQCTKVLIDTIWEIDEVKTLRIEGIDNINHAKRLKDIKHKYIIGLIKDKERELAGLPYISASIDDIKRLCDYSGADMIAIDSRISGHDEEENIYDLYESSALPIMADIKEEIEAEIAFNYGASIIATTFLNKGFDLAKILVKEGFPVNIEGGLTSYRDIRRAKNIGATWWTVGRAIHDVKTIVTQFV</sequence>